<dbReference type="InterPro" id="IPR001584">
    <property type="entry name" value="Integrase_cat-core"/>
</dbReference>
<evidence type="ECO:0000313" key="3">
    <source>
        <dbReference type="EMBL" id="KII68627.1"/>
    </source>
</evidence>
<name>A0A0C2N452_THEKT</name>
<gene>
    <name evidence="3" type="ORF">RF11_16469</name>
</gene>
<protein>
    <recommendedName>
        <fullName evidence="2">Integrase catalytic domain-containing protein</fullName>
    </recommendedName>
</protein>
<evidence type="ECO:0000259" key="2">
    <source>
        <dbReference type="PROSITE" id="PS50994"/>
    </source>
</evidence>
<dbReference type="GO" id="GO:0003676">
    <property type="term" value="F:nucleic acid binding"/>
    <property type="evidence" value="ECO:0007669"/>
    <property type="project" value="InterPro"/>
</dbReference>
<dbReference type="InterPro" id="IPR050951">
    <property type="entry name" value="Retrovirus_Pol_polyprotein"/>
</dbReference>
<dbReference type="PANTHER" id="PTHR37984">
    <property type="entry name" value="PROTEIN CBG26694"/>
    <property type="match status" value="1"/>
</dbReference>
<feature type="region of interest" description="Disordered" evidence="1">
    <location>
        <begin position="197"/>
        <end position="217"/>
    </location>
</feature>
<keyword evidence="4" id="KW-1185">Reference proteome</keyword>
<organism evidence="3 4">
    <name type="scientific">Thelohanellus kitauei</name>
    <name type="common">Myxosporean</name>
    <dbReference type="NCBI Taxonomy" id="669202"/>
    <lineage>
        <taxon>Eukaryota</taxon>
        <taxon>Metazoa</taxon>
        <taxon>Cnidaria</taxon>
        <taxon>Myxozoa</taxon>
        <taxon>Myxosporea</taxon>
        <taxon>Bivalvulida</taxon>
        <taxon>Platysporina</taxon>
        <taxon>Myxobolidae</taxon>
        <taxon>Thelohanellus</taxon>
    </lineage>
</organism>
<dbReference type="SUPFAM" id="SSF53098">
    <property type="entry name" value="Ribonuclease H-like"/>
    <property type="match status" value="1"/>
</dbReference>
<evidence type="ECO:0000313" key="4">
    <source>
        <dbReference type="Proteomes" id="UP000031668"/>
    </source>
</evidence>
<dbReference type="Proteomes" id="UP000031668">
    <property type="component" value="Unassembled WGS sequence"/>
</dbReference>
<comment type="caution">
    <text evidence="3">The sequence shown here is derived from an EMBL/GenBank/DDBJ whole genome shotgun (WGS) entry which is preliminary data.</text>
</comment>
<proteinExistence type="predicted"/>
<dbReference type="OrthoDB" id="10062030at2759"/>
<dbReference type="PANTHER" id="PTHR37984:SF5">
    <property type="entry name" value="PROTEIN NYNRIN-LIKE"/>
    <property type="match status" value="1"/>
</dbReference>
<evidence type="ECO:0000256" key="1">
    <source>
        <dbReference type="SAM" id="MobiDB-lite"/>
    </source>
</evidence>
<dbReference type="InterPro" id="IPR012337">
    <property type="entry name" value="RNaseH-like_sf"/>
</dbReference>
<dbReference type="Gene3D" id="3.30.420.10">
    <property type="entry name" value="Ribonuclease H-like superfamily/Ribonuclease H"/>
    <property type="match status" value="1"/>
</dbReference>
<dbReference type="InterPro" id="IPR036397">
    <property type="entry name" value="RNaseH_sf"/>
</dbReference>
<reference evidence="3 4" key="1">
    <citation type="journal article" date="2014" name="Genome Biol. Evol.">
        <title>The genome of the myxosporean Thelohanellus kitauei shows adaptations to nutrient acquisition within its fish host.</title>
        <authorList>
            <person name="Yang Y."/>
            <person name="Xiong J."/>
            <person name="Zhou Z."/>
            <person name="Huo F."/>
            <person name="Miao W."/>
            <person name="Ran C."/>
            <person name="Liu Y."/>
            <person name="Zhang J."/>
            <person name="Feng J."/>
            <person name="Wang M."/>
            <person name="Wang M."/>
            <person name="Wang L."/>
            <person name="Yao B."/>
        </authorList>
    </citation>
    <scope>NUCLEOTIDE SEQUENCE [LARGE SCALE GENOMIC DNA]</scope>
    <source>
        <strain evidence="3">Wuqing</strain>
    </source>
</reference>
<sequence length="217" mass="24750">MGTQFESTLIAHLGKLLKINKTHTTLYHPSGNGKVERSNRTINEALRSYLNAFKNDCIRVAKNSSTNVEPSLLVYGRTVKTIIDTKLTPCPANENFENYHVYVQKLKNAIKLQDKITAEYLRSTNEGQKYYHATSSSNYIYCPENRVFMHNRNQGKLDDKFDGLLIEQEKYPYYILNDPVCSYLSKNGHHDLLFRGNNGAGEPISQDEREDPPSVGI</sequence>
<feature type="domain" description="Integrase catalytic" evidence="2">
    <location>
        <begin position="1"/>
        <end position="97"/>
    </location>
</feature>
<dbReference type="AlphaFoldDB" id="A0A0C2N452"/>
<dbReference type="PROSITE" id="PS50994">
    <property type="entry name" value="INTEGRASE"/>
    <property type="match status" value="1"/>
</dbReference>
<dbReference type="GO" id="GO:0015074">
    <property type="term" value="P:DNA integration"/>
    <property type="evidence" value="ECO:0007669"/>
    <property type="project" value="InterPro"/>
</dbReference>
<accession>A0A0C2N452</accession>
<dbReference type="EMBL" id="JWZT01002758">
    <property type="protein sequence ID" value="KII68627.1"/>
    <property type="molecule type" value="Genomic_DNA"/>
</dbReference>